<proteinExistence type="predicted"/>
<accession>A0A645GYL3</accession>
<comment type="caution">
    <text evidence="1">The sequence shown here is derived from an EMBL/GenBank/DDBJ whole genome shotgun (WGS) entry which is preliminary data.</text>
</comment>
<protein>
    <submittedName>
        <fullName evidence="1">Uncharacterized protein</fullName>
    </submittedName>
</protein>
<dbReference type="EMBL" id="VSSQ01083033">
    <property type="protein sequence ID" value="MPN31490.1"/>
    <property type="molecule type" value="Genomic_DNA"/>
</dbReference>
<reference evidence="1" key="1">
    <citation type="submission" date="2019-08" db="EMBL/GenBank/DDBJ databases">
        <authorList>
            <person name="Kucharzyk K."/>
            <person name="Murdoch R.W."/>
            <person name="Higgins S."/>
            <person name="Loffler F."/>
        </authorList>
    </citation>
    <scope>NUCLEOTIDE SEQUENCE</scope>
</reference>
<gene>
    <name evidence="1" type="ORF">SDC9_178964</name>
</gene>
<organism evidence="1">
    <name type="scientific">bioreactor metagenome</name>
    <dbReference type="NCBI Taxonomy" id="1076179"/>
    <lineage>
        <taxon>unclassified sequences</taxon>
        <taxon>metagenomes</taxon>
        <taxon>ecological metagenomes</taxon>
    </lineage>
</organism>
<evidence type="ECO:0000313" key="1">
    <source>
        <dbReference type="EMBL" id="MPN31490.1"/>
    </source>
</evidence>
<name>A0A645GYL3_9ZZZZ</name>
<dbReference type="AlphaFoldDB" id="A0A645GYL3"/>
<sequence length="125" mass="13253">MGEALLVAAKVVADQAAPPLAQELACMLASAGLAEVVDQGLHAIERGVRVSPEVGAVRAALAGLEHLHRYLVGVKDCSLEHLVFQGIDQRLQAHAADARTMLIESSHCATTSMRLRRAWRHSAGG</sequence>